<keyword evidence="1 3" id="KW-0863">Zinc-finger</keyword>
<dbReference type="InterPro" id="IPR052480">
    <property type="entry name" value="RAPsyn"/>
</dbReference>
<dbReference type="SMART" id="SM00028">
    <property type="entry name" value="TPR"/>
    <property type="match status" value="4"/>
</dbReference>
<dbReference type="SUPFAM" id="SSF57850">
    <property type="entry name" value="RING/U-box"/>
    <property type="match status" value="1"/>
</dbReference>
<gene>
    <name evidence="8 9 10" type="primary">LOC115232503</name>
</gene>
<dbReference type="RefSeq" id="XP_029658265.1">
    <property type="nucleotide sequence ID" value="XM_029802405.2"/>
</dbReference>
<dbReference type="GO" id="GO:0033130">
    <property type="term" value="F:acetylcholine receptor binding"/>
    <property type="evidence" value="ECO:0007669"/>
    <property type="project" value="InterPro"/>
</dbReference>
<dbReference type="SUPFAM" id="SSF48452">
    <property type="entry name" value="TPR-like"/>
    <property type="match status" value="2"/>
</dbReference>
<protein>
    <submittedName>
        <fullName evidence="8 9">43 kDa receptor-associated protein of the synapse-like</fullName>
    </submittedName>
</protein>
<dbReference type="Pfam" id="PF10579">
    <property type="entry name" value="Rapsyn_N"/>
    <property type="match status" value="1"/>
</dbReference>
<dbReference type="InterPro" id="IPR013083">
    <property type="entry name" value="Znf_RING/FYVE/PHD"/>
</dbReference>
<dbReference type="Gene3D" id="3.30.40.10">
    <property type="entry name" value="Zinc/RING finger domain, C3HC4 (zinc finger)"/>
    <property type="match status" value="1"/>
</dbReference>
<dbReference type="GO" id="GO:0007271">
    <property type="term" value="P:synaptic transmission, cholinergic"/>
    <property type="evidence" value="ECO:0007669"/>
    <property type="project" value="TreeGrafter"/>
</dbReference>
<evidence type="ECO:0000313" key="9">
    <source>
        <dbReference type="RefSeq" id="XP_029658266.1"/>
    </source>
</evidence>
<dbReference type="GO" id="GO:0008270">
    <property type="term" value="F:zinc ion binding"/>
    <property type="evidence" value="ECO:0007669"/>
    <property type="project" value="UniProtKB-KW"/>
</dbReference>
<organism evidence="7 8">
    <name type="scientific">Octopus sinensis</name>
    <name type="common">East Asian common octopus</name>
    <dbReference type="NCBI Taxonomy" id="2607531"/>
    <lineage>
        <taxon>Eukaryota</taxon>
        <taxon>Metazoa</taxon>
        <taxon>Spiralia</taxon>
        <taxon>Lophotrochozoa</taxon>
        <taxon>Mollusca</taxon>
        <taxon>Cephalopoda</taxon>
        <taxon>Coleoidea</taxon>
        <taxon>Octopodiformes</taxon>
        <taxon>Octopoda</taxon>
        <taxon>Incirrata</taxon>
        <taxon>Octopodidae</taxon>
        <taxon>Octopus</taxon>
    </lineage>
</organism>
<dbReference type="InterPro" id="IPR019734">
    <property type="entry name" value="TPR_rpt"/>
</dbReference>
<dbReference type="Proteomes" id="UP000515154">
    <property type="component" value="Linkage group LG2"/>
</dbReference>
<dbReference type="PANTHER" id="PTHR46574">
    <property type="entry name" value="43 KDA RECEPTOR-ASSOCIATED PROTEIN OF THE SYNAPSE"/>
    <property type="match status" value="1"/>
</dbReference>
<feature type="region of interest" description="Disordered" evidence="5">
    <location>
        <begin position="78"/>
        <end position="112"/>
    </location>
</feature>
<dbReference type="GO" id="GO:0005737">
    <property type="term" value="C:cytoplasm"/>
    <property type="evidence" value="ECO:0007669"/>
    <property type="project" value="UniProtKB-ARBA"/>
</dbReference>
<evidence type="ECO:0000313" key="8">
    <source>
        <dbReference type="RefSeq" id="XP_029658265.1"/>
    </source>
</evidence>
<keyword evidence="7" id="KW-1185">Reference proteome</keyword>
<dbReference type="AlphaFoldDB" id="A0A6P7U785"/>
<dbReference type="InterPro" id="IPR019568">
    <property type="entry name" value="Rapsyn_myristoylation/link_N"/>
</dbReference>
<dbReference type="PROSITE" id="PS50005">
    <property type="entry name" value="TPR"/>
    <property type="match status" value="1"/>
</dbReference>
<dbReference type="InterPro" id="IPR011990">
    <property type="entry name" value="TPR-like_helical_dom_sf"/>
</dbReference>
<sequence>MGQKLVRTEIRKGLRAYDEHRYDEAVQTWQTVLARVKDDSKKFEILGYLLRAHEDAGRLKQMLLNSVAQLNLITARYQAKQKKRKDRKDRKDRKVSNKSNNNKRVKKESKKTRKTNEFYWKHLSVAYLNLARSNVKLCEYHKAICYSHHCIQTEMLLNGNGSSDLTTLPRHYSPLAVTLSPVASISHLPLHGYAYLTQAQAYVGLGEFPKALQHYDVALEVANARCDSILAMLVCIGYGDMFLSLGDTFSALGWYKRAYGHLKTPKISETRSGPQLCPVTPAASRYQRLLNQRVSDCNRKMGRTVEAMETCEEAMRLALKHSDRLLQGKCLITFAKIHNSNNDIDRSVPRFECALSILSEIGFRSGEAEAFQGLADTAASQRNFRSAIEFNLKALNTSRAIGSKLIMLKCHENLKGLFGWLNEKDKSALHDRYAQQLILEMDLRCDVCGETIGNVRARLDHLSCGHIIHNRCASHLSRSTLGRSNRKRPCPSCRRKSFLDPLCYA</sequence>
<dbReference type="KEGG" id="osn:115232503"/>
<dbReference type="GO" id="GO:0005886">
    <property type="term" value="C:plasma membrane"/>
    <property type="evidence" value="ECO:0007669"/>
    <property type="project" value="TreeGrafter"/>
</dbReference>
<evidence type="ECO:0000313" key="7">
    <source>
        <dbReference type="Proteomes" id="UP000515154"/>
    </source>
</evidence>
<evidence type="ECO:0000256" key="3">
    <source>
        <dbReference type="PROSITE-ProRule" id="PRU00175"/>
    </source>
</evidence>
<evidence type="ECO:0000256" key="5">
    <source>
        <dbReference type="SAM" id="MobiDB-lite"/>
    </source>
</evidence>
<reference evidence="8 9" key="1">
    <citation type="submission" date="2025-08" db="UniProtKB">
        <authorList>
            <consortium name="RefSeq"/>
        </authorList>
    </citation>
    <scope>IDENTIFICATION</scope>
</reference>
<feature type="repeat" description="TPR" evidence="4">
    <location>
        <begin position="192"/>
        <end position="225"/>
    </location>
</feature>
<keyword evidence="1 3" id="KW-0479">Metal-binding</keyword>
<feature type="compositionally biased region" description="Basic residues" evidence="5">
    <location>
        <begin position="101"/>
        <end position="112"/>
    </location>
</feature>
<feature type="domain" description="RING-type" evidence="6">
    <location>
        <begin position="445"/>
        <end position="494"/>
    </location>
</feature>
<keyword evidence="2" id="KW-0862">Zinc</keyword>
<dbReference type="GO" id="GO:0031594">
    <property type="term" value="C:neuromuscular junction"/>
    <property type="evidence" value="ECO:0007669"/>
    <property type="project" value="TreeGrafter"/>
</dbReference>
<dbReference type="PANTHER" id="PTHR46574:SF1">
    <property type="entry name" value="43 KDA RECEPTOR-ASSOCIATED PROTEIN OF THE SYNAPSE"/>
    <property type="match status" value="1"/>
</dbReference>
<accession>A0A6P7U785</accession>
<dbReference type="RefSeq" id="XP_036356577.1">
    <property type="nucleotide sequence ID" value="XM_036500684.1"/>
</dbReference>
<feature type="compositionally biased region" description="Basic residues" evidence="5">
    <location>
        <begin position="79"/>
        <end position="93"/>
    </location>
</feature>
<dbReference type="Gene3D" id="1.25.40.10">
    <property type="entry name" value="Tetratricopeptide repeat domain"/>
    <property type="match status" value="2"/>
</dbReference>
<evidence type="ECO:0000256" key="1">
    <source>
        <dbReference type="ARBA" id="ARBA00022771"/>
    </source>
</evidence>
<keyword evidence="4" id="KW-0802">TPR repeat</keyword>
<evidence type="ECO:0000313" key="10">
    <source>
        <dbReference type="RefSeq" id="XP_036356577.1"/>
    </source>
</evidence>
<evidence type="ECO:0000259" key="6">
    <source>
        <dbReference type="PROSITE" id="PS50089"/>
    </source>
</evidence>
<dbReference type="GO" id="GO:0043495">
    <property type="term" value="F:protein-membrane adaptor activity"/>
    <property type="evidence" value="ECO:0007669"/>
    <property type="project" value="InterPro"/>
</dbReference>
<name>A0A6P7U785_9MOLL</name>
<dbReference type="GO" id="GO:1900075">
    <property type="term" value="P:positive regulation of neuromuscular synaptic transmission"/>
    <property type="evidence" value="ECO:0007669"/>
    <property type="project" value="TreeGrafter"/>
</dbReference>
<dbReference type="RefSeq" id="XP_029658266.1">
    <property type="nucleotide sequence ID" value="XM_029802406.2"/>
</dbReference>
<evidence type="ECO:0000256" key="4">
    <source>
        <dbReference type="PROSITE-ProRule" id="PRU00339"/>
    </source>
</evidence>
<evidence type="ECO:0000256" key="2">
    <source>
        <dbReference type="ARBA" id="ARBA00022833"/>
    </source>
</evidence>
<dbReference type="PROSITE" id="PS50089">
    <property type="entry name" value="ZF_RING_2"/>
    <property type="match status" value="1"/>
</dbReference>
<proteinExistence type="predicted"/>
<dbReference type="InterPro" id="IPR001841">
    <property type="entry name" value="Znf_RING"/>
</dbReference>